<feature type="chain" id="PRO_5045447298" evidence="3">
    <location>
        <begin position="25"/>
        <end position="258"/>
    </location>
</feature>
<dbReference type="EMBL" id="JAPUBN010000018">
    <property type="protein sequence ID" value="MCZ2722610.1"/>
    <property type="molecule type" value="Genomic_DNA"/>
</dbReference>
<feature type="domain" description="Solute-binding protein family 3/N-terminal" evidence="4">
    <location>
        <begin position="26"/>
        <end position="254"/>
    </location>
</feature>
<evidence type="ECO:0000313" key="6">
    <source>
        <dbReference type="EMBL" id="MCZ2722610.1"/>
    </source>
</evidence>
<comment type="caution">
    <text evidence="6">The sequence shown here is derived from an EMBL/GenBank/DDBJ whole genome shotgun (WGS) entry which is preliminary data.</text>
</comment>
<organism evidence="6 7">
    <name type="scientific">Marinomonas phaeophyticola</name>
    <dbReference type="NCBI Taxonomy" id="3004091"/>
    <lineage>
        <taxon>Bacteria</taxon>
        <taxon>Pseudomonadati</taxon>
        <taxon>Pseudomonadota</taxon>
        <taxon>Gammaproteobacteria</taxon>
        <taxon>Oceanospirillales</taxon>
        <taxon>Oceanospirillaceae</taxon>
        <taxon>Marinomonas</taxon>
    </lineage>
</organism>
<dbReference type="InterPro" id="IPR001320">
    <property type="entry name" value="Iontro_rcpt_C"/>
</dbReference>
<reference evidence="6" key="1">
    <citation type="submission" date="2022-12" db="EMBL/GenBank/DDBJ databases">
        <title>Marinomonas 15G1-11 sp. nov, isolated from marine algae.</title>
        <authorList>
            <person name="Butt M."/>
            <person name="Choi D.G."/>
            <person name="Kim J.M."/>
            <person name="Lee J.K."/>
            <person name="Baek J.H."/>
            <person name="Jeon C.O."/>
        </authorList>
    </citation>
    <scope>NUCLEOTIDE SEQUENCE</scope>
    <source>
        <strain evidence="6">15G1-11</strain>
    </source>
</reference>
<sequence length="258" mass="28138">MIKKRFSMMLVASSMAICSTLSFAETLRIGIATEPYPPFSVPDASGQYTGWEIDITKAICAEAKLDCEIVATAWDGIIPALLSRKIDVAAASLSITEERKRVIDFSDKYYQTGAAVIGPKNKPFGSTPSELDDKIIGVQGASIHAKFVKKHYKNATIKEYQTQDEANQDLYSGRIDATQADALTLESFLASADGMKCCELKGMAINDEALLGAGIGFGLRKGNIELKEKLNDAIQAIRDNGQYDTISKSYFSFNIYGE</sequence>
<feature type="domain" description="Ionotropic glutamate receptor C-terminal" evidence="5">
    <location>
        <begin position="28"/>
        <end position="253"/>
    </location>
</feature>
<dbReference type="Pfam" id="PF00497">
    <property type="entry name" value="SBP_bac_3"/>
    <property type="match status" value="1"/>
</dbReference>
<evidence type="ECO:0000259" key="4">
    <source>
        <dbReference type="SMART" id="SM00062"/>
    </source>
</evidence>
<dbReference type="Proteomes" id="UP001149719">
    <property type="component" value="Unassembled WGS sequence"/>
</dbReference>
<comment type="similarity">
    <text evidence="1">Belongs to the bacterial solute-binding protein 3 family.</text>
</comment>
<dbReference type="SMART" id="SM00062">
    <property type="entry name" value="PBPb"/>
    <property type="match status" value="1"/>
</dbReference>
<feature type="signal peptide" evidence="3">
    <location>
        <begin position="1"/>
        <end position="24"/>
    </location>
</feature>
<evidence type="ECO:0000313" key="7">
    <source>
        <dbReference type="Proteomes" id="UP001149719"/>
    </source>
</evidence>
<proteinExistence type="inferred from homology"/>
<accession>A0ABT4JWI4</accession>
<evidence type="ECO:0000256" key="2">
    <source>
        <dbReference type="ARBA" id="ARBA00022729"/>
    </source>
</evidence>
<dbReference type="RefSeq" id="WP_269126360.1">
    <property type="nucleotide sequence ID" value="NZ_JAPUBN010000018.1"/>
</dbReference>
<protein>
    <submittedName>
        <fullName evidence="6">Transporter substrate-binding domain-containing protein</fullName>
    </submittedName>
</protein>
<dbReference type="PANTHER" id="PTHR35936">
    <property type="entry name" value="MEMBRANE-BOUND LYTIC MUREIN TRANSGLYCOSYLASE F"/>
    <property type="match status" value="1"/>
</dbReference>
<evidence type="ECO:0000256" key="1">
    <source>
        <dbReference type="ARBA" id="ARBA00010333"/>
    </source>
</evidence>
<evidence type="ECO:0000259" key="5">
    <source>
        <dbReference type="SMART" id="SM00079"/>
    </source>
</evidence>
<dbReference type="SUPFAM" id="SSF53850">
    <property type="entry name" value="Periplasmic binding protein-like II"/>
    <property type="match status" value="1"/>
</dbReference>
<gene>
    <name evidence="6" type="ORF">O1D97_13565</name>
</gene>
<keyword evidence="7" id="KW-1185">Reference proteome</keyword>
<dbReference type="InterPro" id="IPR001638">
    <property type="entry name" value="Solute-binding_3/MltF_N"/>
</dbReference>
<name>A0ABT4JWI4_9GAMM</name>
<dbReference type="SMART" id="SM00079">
    <property type="entry name" value="PBPe"/>
    <property type="match status" value="1"/>
</dbReference>
<keyword evidence="2 3" id="KW-0732">Signal</keyword>
<dbReference type="PANTHER" id="PTHR35936:SF17">
    <property type="entry name" value="ARGININE-BINDING EXTRACELLULAR PROTEIN ARTP"/>
    <property type="match status" value="1"/>
</dbReference>
<dbReference type="Gene3D" id="3.40.190.10">
    <property type="entry name" value="Periplasmic binding protein-like II"/>
    <property type="match status" value="2"/>
</dbReference>
<evidence type="ECO:0000256" key="3">
    <source>
        <dbReference type="SAM" id="SignalP"/>
    </source>
</evidence>